<reference evidence="1 2" key="1">
    <citation type="journal article" date="2022" name="Nat. Plants">
        <title>Genomes of leafy and leafless Platanthera orchids illuminate the evolution of mycoheterotrophy.</title>
        <authorList>
            <person name="Li M.H."/>
            <person name="Liu K.W."/>
            <person name="Li Z."/>
            <person name="Lu H.C."/>
            <person name="Ye Q.L."/>
            <person name="Zhang D."/>
            <person name="Wang J.Y."/>
            <person name="Li Y.F."/>
            <person name="Zhong Z.M."/>
            <person name="Liu X."/>
            <person name="Yu X."/>
            <person name="Liu D.K."/>
            <person name="Tu X.D."/>
            <person name="Liu B."/>
            <person name="Hao Y."/>
            <person name="Liao X.Y."/>
            <person name="Jiang Y.T."/>
            <person name="Sun W.H."/>
            <person name="Chen J."/>
            <person name="Chen Y.Q."/>
            <person name="Ai Y."/>
            <person name="Zhai J.W."/>
            <person name="Wu S.S."/>
            <person name="Zhou Z."/>
            <person name="Hsiao Y.Y."/>
            <person name="Wu W.L."/>
            <person name="Chen Y.Y."/>
            <person name="Lin Y.F."/>
            <person name="Hsu J.L."/>
            <person name="Li C.Y."/>
            <person name="Wang Z.W."/>
            <person name="Zhao X."/>
            <person name="Zhong W.Y."/>
            <person name="Ma X.K."/>
            <person name="Ma L."/>
            <person name="Huang J."/>
            <person name="Chen G.Z."/>
            <person name="Huang M.Z."/>
            <person name="Huang L."/>
            <person name="Peng D.H."/>
            <person name="Luo Y.B."/>
            <person name="Zou S.Q."/>
            <person name="Chen S.P."/>
            <person name="Lan S."/>
            <person name="Tsai W.C."/>
            <person name="Van de Peer Y."/>
            <person name="Liu Z.J."/>
        </authorList>
    </citation>
    <scope>NUCLEOTIDE SEQUENCE [LARGE SCALE GENOMIC DNA]</scope>
    <source>
        <strain evidence="1">Lor287</strain>
    </source>
</reference>
<dbReference type="AlphaFoldDB" id="A0AAP0BNP3"/>
<gene>
    <name evidence="1" type="ORF">KSP39_PZI007746</name>
</gene>
<evidence type="ECO:0000313" key="2">
    <source>
        <dbReference type="Proteomes" id="UP001418222"/>
    </source>
</evidence>
<keyword evidence="2" id="KW-1185">Reference proteome</keyword>
<name>A0AAP0BNP3_9ASPA</name>
<dbReference type="EMBL" id="JBBWWQ010000006">
    <property type="protein sequence ID" value="KAK8944984.1"/>
    <property type="molecule type" value="Genomic_DNA"/>
</dbReference>
<accession>A0AAP0BNP3</accession>
<sequence length="105" mass="12478">MISRLHHIYILAICEPMIGFKNINYYKRIIGFHEATSNLNSKIWLFWMDETKGSFIILHPQFLHVQFTSPILYAFGTFVYAHCQRQLQLNLWESLSMIVRNMIAL</sequence>
<protein>
    <submittedName>
        <fullName evidence="1">Uncharacterized protein</fullName>
    </submittedName>
</protein>
<comment type="caution">
    <text evidence="1">The sequence shown here is derived from an EMBL/GenBank/DDBJ whole genome shotgun (WGS) entry which is preliminary data.</text>
</comment>
<dbReference type="Proteomes" id="UP001418222">
    <property type="component" value="Unassembled WGS sequence"/>
</dbReference>
<evidence type="ECO:0000313" key="1">
    <source>
        <dbReference type="EMBL" id="KAK8944984.1"/>
    </source>
</evidence>
<proteinExistence type="predicted"/>
<organism evidence="1 2">
    <name type="scientific">Platanthera zijinensis</name>
    <dbReference type="NCBI Taxonomy" id="2320716"/>
    <lineage>
        <taxon>Eukaryota</taxon>
        <taxon>Viridiplantae</taxon>
        <taxon>Streptophyta</taxon>
        <taxon>Embryophyta</taxon>
        <taxon>Tracheophyta</taxon>
        <taxon>Spermatophyta</taxon>
        <taxon>Magnoliopsida</taxon>
        <taxon>Liliopsida</taxon>
        <taxon>Asparagales</taxon>
        <taxon>Orchidaceae</taxon>
        <taxon>Orchidoideae</taxon>
        <taxon>Orchideae</taxon>
        <taxon>Orchidinae</taxon>
        <taxon>Platanthera</taxon>
    </lineage>
</organism>